<dbReference type="RefSeq" id="WP_380900426.1">
    <property type="nucleotide sequence ID" value="NZ_JBHUFU010000008.1"/>
</dbReference>
<dbReference type="EMBL" id="JBHUFU010000008">
    <property type="protein sequence ID" value="MFD1830965.1"/>
    <property type="molecule type" value="Genomic_DNA"/>
</dbReference>
<sequence length="70" mass="7323">MRRLVRLSAVGAGICCALFVSSPAATAVNNPETGIQMCSEQSTYSIVGNLIQSQPNQVRSCMSSAMLGSE</sequence>
<keyword evidence="1" id="KW-0732">Signal</keyword>
<feature type="chain" id="PRO_5047148128" description="Secreted protein" evidence="1">
    <location>
        <begin position="28"/>
        <end position="70"/>
    </location>
</feature>
<keyword evidence="3" id="KW-1185">Reference proteome</keyword>
<evidence type="ECO:0000256" key="1">
    <source>
        <dbReference type="SAM" id="SignalP"/>
    </source>
</evidence>
<protein>
    <recommendedName>
        <fullName evidence="4">Secreted protein</fullName>
    </recommendedName>
</protein>
<gene>
    <name evidence="2" type="ORF">ACFSJS_14965</name>
</gene>
<dbReference type="Proteomes" id="UP001597365">
    <property type="component" value="Unassembled WGS sequence"/>
</dbReference>
<proteinExistence type="predicted"/>
<organism evidence="2 3">
    <name type="scientific">Streptomyces desertarenae</name>
    <dbReference type="NCBI Taxonomy" id="2666184"/>
    <lineage>
        <taxon>Bacteria</taxon>
        <taxon>Bacillati</taxon>
        <taxon>Actinomycetota</taxon>
        <taxon>Actinomycetes</taxon>
        <taxon>Kitasatosporales</taxon>
        <taxon>Streptomycetaceae</taxon>
        <taxon>Streptomyces</taxon>
    </lineage>
</organism>
<reference evidence="3" key="1">
    <citation type="journal article" date="2019" name="Int. J. Syst. Evol. Microbiol.">
        <title>The Global Catalogue of Microorganisms (GCM) 10K type strain sequencing project: providing services to taxonomists for standard genome sequencing and annotation.</title>
        <authorList>
            <consortium name="The Broad Institute Genomics Platform"/>
            <consortium name="The Broad Institute Genome Sequencing Center for Infectious Disease"/>
            <person name="Wu L."/>
            <person name="Ma J."/>
        </authorList>
    </citation>
    <scope>NUCLEOTIDE SEQUENCE [LARGE SCALE GENOMIC DNA]</scope>
    <source>
        <strain evidence="3">CGMCC 4.7455</strain>
    </source>
</reference>
<comment type="caution">
    <text evidence="2">The sequence shown here is derived from an EMBL/GenBank/DDBJ whole genome shotgun (WGS) entry which is preliminary data.</text>
</comment>
<evidence type="ECO:0008006" key="4">
    <source>
        <dbReference type="Google" id="ProtNLM"/>
    </source>
</evidence>
<feature type="signal peptide" evidence="1">
    <location>
        <begin position="1"/>
        <end position="27"/>
    </location>
</feature>
<name>A0ABW4PLX0_9ACTN</name>
<evidence type="ECO:0000313" key="3">
    <source>
        <dbReference type="Proteomes" id="UP001597365"/>
    </source>
</evidence>
<accession>A0ABW4PLX0</accession>
<evidence type="ECO:0000313" key="2">
    <source>
        <dbReference type="EMBL" id="MFD1830965.1"/>
    </source>
</evidence>